<dbReference type="EMBL" id="CP017717">
    <property type="protein sequence ID" value="AQZ63309.1"/>
    <property type="molecule type" value="Genomic_DNA"/>
</dbReference>
<accession>A0A1U9ZZF7</accession>
<evidence type="ECO:0000256" key="1">
    <source>
        <dbReference type="SAM" id="MobiDB-lite"/>
    </source>
</evidence>
<evidence type="ECO:0000313" key="2">
    <source>
        <dbReference type="EMBL" id="AQZ63309.1"/>
    </source>
</evidence>
<feature type="region of interest" description="Disordered" evidence="1">
    <location>
        <begin position="191"/>
        <end position="223"/>
    </location>
</feature>
<gene>
    <name evidence="2" type="ORF">BKM31_19220</name>
</gene>
<feature type="region of interest" description="Disordered" evidence="1">
    <location>
        <begin position="1"/>
        <end position="41"/>
    </location>
</feature>
<dbReference type="KEGG" id="noa:BKM31_19220"/>
<sequence>MATVRGEDQVDGQAGRVPQRSPGETGRLCRGRGFSGRGEDDPVAQVALGHVDRERRGVEAGVWPDVPEQCGQLIVDHGVGGAVREPQRVRGGVGDLDLRVVGQRMVLCQLDPDAHTPQQEPAHPAARLFAAGDAGIDAAVGDRGGDLRCRHRGRADLEPGAAAHQPVHQGRCCLGPGAEAVSDAQRAAFAGRGAPGGVPGPVQRRERGRGGLGQGRTGRGQRDTTCVADQQGRTEVGFQSADPGAECGLGDADACGRAGEVQLLCQDQEVAQADRVRRHVPSLPIDADRCRRMPIDNEAF</sequence>
<name>A0A1U9ZZF7_9ACTN</name>
<protein>
    <submittedName>
        <fullName evidence="2">Uncharacterized protein</fullName>
    </submittedName>
</protein>
<keyword evidence="3" id="KW-1185">Reference proteome</keyword>
<reference evidence="3" key="1">
    <citation type="journal article" date="2017" name="Med. Chem. Commun.">
        <title>Nonomuraea sp. ATCC 55076 harbours the largest actinomycete chromosome to date and the kistamicin biosynthetic gene cluster.</title>
        <authorList>
            <person name="Nazari B."/>
            <person name="Forneris C.C."/>
            <person name="Gibson M.I."/>
            <person name="Moon K."/>
            <person name="Schramma K.R."/>
            <person name="Seyedsayamdost M.R."/>
        </authorList>
    </citation>
    <scope>NUCLEOTIDE SEQUENCE [LARGE SCALE GENOMIC DNA]</scope>
    <source>
        <strain evidence="3">ATCC 55076</strain>
    </source>
</reference>
<proteinExistence type="predicted"/>
<dbReference type="AlphaFoldDB" id="A0A1U9ZZF7"/>
<evidence type="ECO:0000313" key="3">
    <source>
        <dbReference type="Proteomes" id="UP000190797"/>
    </source>
</evidence>
<organism evidence="2 3">
    <name type="scientific">[Actinomadura] parvosata subsp. kistnae</name>
    <dbReference type="NCBI Taxonomy" id="1909395"/>
    <lineage>
        <taxon>Bacteria</taxon>
        <taxon>Bacillati</taxon>
        <taxon>Actinomycetota</taxon>
        <taxon>Actinomycetes</taxon>
        <taxon>Streptosporangiales</taxon>
        <taxon>Streptosporangiaceae</taxon>
        <taxon>Nonomuraea</taxon>
    </lineage>
</organism>
<dbReference type="Proteomes" id="UP000190797">
    <property type="component" value="Chromosome"/>
</dbReference>